<gene>
    <name evidence="2" type="ORF">KDW_30840</name>
</gene>
<dbReference type="Pfam" id="PF00583">
    <property type="entry name" value="Acetyltransf_1"/>
    <property type="match status" value="1"/>
</dbReference>
<dbReference type="Gene3D" id="3.40.630.30">
    <property type="match status" value="1"/>
</dbReference>
<protein>
    <submittedName>
        <fullName evidence="2">N-acetyltransferase</fullName>
    </submittedName>
</protein>
<evidence type="ECO:0000259" key="1">
    <source>
        <dbReference type="PROSITE" id="PS51186"/>
    </source>
</evidence>
<dbReference type="RefSeq" id="WP_162005259.1">
    <property type="nucleotide sequence ID" value="NZ_BKZW01000001.1"/>
</dbReference>
<organism evidence="2 3">
    <name type="scientific">Dictyobacter vulcani</name>
    <dbReference type="NCBI Taxonomy" id="2607529"/>
    <lineage>
        <taxon>Bacteria</taxon>
        <taxon>Bacillati</taxon>
        <taxon>Chloroflexota</taxon>
        <taxon>Ktedonobacteria</taxon>
        <taxon>Ktedonobacterales</taxon>
        <taxon>Dictyobacteraceae</taxon>
        <taxon>Dictyobacter</taxon>
    </lineage>
</organism>
<dbReference type="InterPro" id="IPR016181">
    <property type="entry name" value="Acyl_CoA_acyltransferase"/>
</dbReference>
<evidence type="ECO:0000313" key="2">
    <source>
        <dbReference type="EMBL" id="GER88922.1"/>
    </source>
</evidence>
<reference evidence="2 3" key="1">
    <citation type="submission" date="2019-10" db="EMBL/GenBank/DDBJ databases">
        <title>Dictyobacter vulcani sp. nov., within the class Ktedonobacteria, isolated from soil of volcanic Mt. Zao.</title>
        <authorList>
            <person name="Zheng Y."/>
            <person name="Wang C.M."/>
            <person name="Sakai Y."/>
            <person name="Abe K."/>
            <person name="Yokota A."/>
            <person name="Yabe S."/>
        </authorList>
    </citation>
    <scope>NUCLEOTIDE SEQUENCE [LARGE SCALE GENOMIC DNA]</scope>
    <source>
        <strain evidence="2 3">W12</strain>
    </source>
</reference>
<dbReference type="GO" id="GO:0016747">
    <property type="term" value="F:acyltransferase activity, transferring groups other than amino-acyl groups"/>
    <property type="evidence" value="ECO:0007669"/>
    <property type="project" value="InterPro"/>
</dbReference>
<keyword evidence="2" id="KW-0808">Transferase</keyword>
<keyword evidence="3" id="KW-1185">Reference proteome</keyword>
<dbReference type="PROSITE" id="PS51186">
    <property type="entry name" value="GNAT"/>
    <property type="match status" value="1"/>
</dbReference>
<name>A0A5J4KP44_9CHLR</name>
<comment type="caution">
    <text evidence="2">The sequence shown here is derived from an EMBL/GenBank/DDBJ whole genome shotgun (WGS) entry which is preliminary data.</text>
</comment>
<accession>A0A5J4KP44</accession>
<dbReference type="SUPFAM" id="SSF55729">
    <property type="entry name" value="Acyl-CoA N-acyltransferases (Nat)"/>
    <property type="match status" value="1"/>
</dbReference>
<dbReference type="AlphaFoldDB" id="A0A5J4KP44"/>
<dbReference type="Proteomes" id="UP000326912">
    <property type="component" value="Unassembled WGS sequence"/>
</dbReference>
<evidence type="ECO:0000313" key="3">
    <source>
        <dbReference type="Proteomes" id="UP000326912"/>
    </source>
</evidence>
<dbReference type="CDD" id="cd04301">
    <property type="entry name" value="NAT_SF"/>
    <property type="match status" value="1"/>
</dbReference>
<dbReference type="InterPro" id="IPR000182">
    <property type="entry name" value="GNAT_dom"/>
</dbReference>
<sequence>MDTHIPPVTPRLATRLETSITFFSTEKHRLLSLFSNNLYGVHVRSFGTAIASLTQKANSATFNRVHHISADDTHFVHDITQWYRNYGARCSFEVVPHLSSPSLLWHLAKNDFYQSGFYNVLYGLPAIEKARFPHLAIRGVLPGEKEIFADIYFKSFGIPKTPDYDYVHDSICGLVTLSSNECFFALIDKKPVAIAVLSLHEQVGYLALAATLPSFRGYGCHKALLQTRIDRAAKQGCELIVGQAGVGTGSQHNMERVGLRLAYTKADWTTYSEQQELDLTSDLLNQ</sequence>
<feature type="domain" description="N-acetyltransferase" evidence="1">
    <location>
        <begin position="135"/>
        <end position="278"/>
    </location>
</feature>
<dbReference type="EMBL" id="BKZW01000001">
    <property type="protein sequence ID" value="GER88922.1"/>
    <property type="molecule type" value="Genomic_DNA"/>
</dbReference>
<proteinExistence type="predicted"/>